<protein>
    <recommendedName>
        <fullName evidence="4">Exocyst complex component Sec8</fullName>
    </recommendedName>
</protein>
<keyword evidence="2 4" id="KW-0268">Exocytosis</keyword>
<evidence type="ECO:0000259" key="6">
    <source>
        <dbReference type="Pfam" id="PF20652"/>
    </source>
</evidence>
<evidence type="ECO:0000313" key="8">
    <source>
        <dbReference type="Proteomes" id="UP000422736"/>
    </source>
</evidence>
<comment type="function">
    <text evidence="4">Component of the exocyst complex involved in the docking of exocytic vesicles with fusion sites on the plasma membrane.</text>
</comment>
<evidence type="ECO:0000256" key="4">
    <source>
        <dbReference type="RuleBase" id="RU367079"/>
    </source>
</evidence>
<dbReference type="EMBL" id="CP015055">
    <property type="protein sequence ID" value="QGN14276.1"/>
    <property type="molecule type" value="Genomic_DNA"/>
</dbReference>
<evidence type="ECO:0000256" key="3">
    <source>
        <dbReference type="ARBA" id="ARBA00022927"/>
    </source>
</evidence>
<proteinExistence type="inferred from homology"/>
<evidence type="ECO:0000256" key="2">
    <source>
        <dbReference type="ARBA" id="ARBA00022483"/>
    </source>
</evidence>
<sequence length="1024" mass="116511">MDYLQPATGARRRALSIRSTTDAEREAMENSVAKLQADISMLGTEWNRIITKDTNPLELALRFLDETSVGLHHRFGEFIELKSRFARDLQEVANDNYQAFNDSVASFSKTVDCITDAQDTLADIKTGVSNSLQKLAIKDETLNDLNEDFMKQSKMISTLTAMEEVIRANEKVEKALMNSDFTEAQEALSLGFTLAKEHNLWELDVMKNIRDQFTSHELTLFELLLESITDIVYSKRATHVGDDQSMFSGEKTEDTFGSLENYLHHVIHEDISEESYKKNLLLREFLKKLGQAQSDDDEFAVNEETDYDKLFSYMKTLHLMNKLPLALELLQKKSKAEIKNIVTKSVDDMRLKHPSILKITASLQNNNTNSANLGISGQDILSVLIRRLFWDTFIKFLTAVQNHYALYEITKALQPPATSNISYPFVEIWNTIFRVAKDLISNYTKDPALVRNVRQKRRGSSNLLQVKGTSEGQIFSLQSNIEKDNNSQLGHANELKSMLTEMFPGFALSTNIDLENIYLTEEKYEADETLVPPSVFNMRMILESLLVFVQGSKDLLPPSLEEKTISATEFFLDLMELDFLPQLSQTMNHLYDTQVESNVPFAVEKFVNGTPILKSAIDFKNLFFTMLQTTNASNFYRNNVASILVSILEKFYNYYHSIYQSICGTANTVVSKKLISGWLTDKAAGKITSKIFSGDKSFVDAETQRLLEQCPRVFQSQTTLGKSDYFSDATIDTLIHFATTLEWISSWLPDLMKEVKDTEPANIDRRKDVSHTELRSMWSFFEVSEVDLSDKTASLKFLLAGQNMKKFQNVTEKLRNLHYLILQSVRYDVRVRCLYHINQMFYASKWNPEVTSIELDENISSLVSDLSFLHNKLKAAFTAEHSILVFIGISNFMNHALITGSKSITILNVHGAKKLLRNVNALQQACKAATDGGDTEDLSKSISFFTICSLDSENVLEYFQKGELNGLNREDVKNALRLVFSEELHRQSKRQSGTNHRTISMSASKRLEDAIKKADQFLTSKELD</sequence>
<keyword evidence="8" id="KW-1185">Reference proteome</keyword>
<organism evidence="7 8">
    <name type="scientific">Kluyveromyces marxianus</name>
    <name type="common">Yeast</name>
    <name type="synonym">Candida kefyr</name>
    <dbReference type="NCBI Taxonomy" id="4911"/>
    <lineage>
        <taxon>Eukaryota</taxon>
        <taxon>Fungi</taxon>
        <taxon>Dikarya</taxon>
        <taxon>Ascomycota</taxon>
        <taxon>Saccharomycotina</taxon>
        <taxon>Saccharomycetes</taxon>
        <taxon>Saccharomycetales</taxon>
        <taxon>Saccharomycetaceae</taxon>
        <taxon>Kluyveromyces</taxon>
    </lineage>
</organism>
<dbReference type="InterPro" id="IPR007191">
    <property type="entry name" value="Sec8_exocyst_N"/>
</dbReference>
<keyword evidence="1 4" id="KW-0813">Transport</keyword>
<dbReference type="Pfam" id="PF04048">
    <property type="entry name" value="Sec8_N"/>
    <property type="match status" value="1"/>
</dbReference>
<dbReference type="PANTHER" id="PTHR14146:SF0">
    <property type="entry name" value="EXOCYST COMPLEX COMPONENT 4"/>
    <property type="match status" value="1"/>
</dbReference>
<feature type="domain" description="Exocyst complex component Sec8 N-terminal" evidence="5">
    <location>
        <begin position="34"/>
        <end position="174"/>
    </location>
</feature>
<reference evidence="7 8" key="2">
    <citation type="submission" date="2019-11" db="EMBL/GenBank/DDBJ databases">
        <authorList>
            <person name="Lu H."/>
        </authorList>
    </citation>
    <scope>NUCLEOTIDE SEQUENCE [LARGE SCALE GENOMIC DNA]</scope>
    <source>
        <strain evidence="7 8">FIM1</strain>
    </source>
</reference>
<reference evidence="7 8" key="1">
    <citation type="submission" date="2016-03" db="EMBL/GenBank/DDBJ databases">
        <title>How can Kluyveromyces marxianus grow so fast - potential evolutionary course in Saccharomyces Complex revealed by comparative genomics.</title>
        <authorList>
            <person name="Mo W."/>
            <person name="Lu W."/>
            <person name="Yang X."/>
            <person name="Qi J."/>
            <person name="Lv H."/>
        </authorList>
    </citation>
    <scope>NUCLEOTIDE SEQUENCE [LARGE SCALE GENOMIC DNA]</scope>
    <source>
        <strain evidence="7 8">FIM1</strain>
    </source>
</reference>
<dbReference type="Pfam" id="PF20652">
    <property type="entry name" value="Sec8_C"/>
    <property type="match status" value="1"/>
</dbReference>
<dbReference type="InterPro" id="IPR039682">
    <property type="entry name" value="Sec8/EXOC4"/>
</dbReference>
<keyword evidence="3 4" id="KW-0653">Protein transport</keyword>
<name>A0ABX6EPY4_KLUMA</name>
<evidence type="ECO:0000259" key="5">
    <source>
        <dbReference type="Pfam" id="PF04048"/>
    </source>
</evidence>
<accession>A0ABX6EPY4</accession>
<evidence type="ECO:0000313" key="7">
    <source>
        <dbReference type="EMBL" id="QGN14276.1"/>
    </source>
</evidence>
<comment type="similarity">
    <text evidence="4">Belongs to the SEC8 family.</text>
</comment>
<dbReference type="InterPro" id="IPR048630">
    <property type="entry name" value="Sec8_M"/>
</dbReference>
<dbReference type="Proteomes" id="UP000422736">
    <property type="component" value="Chromosome 2"/>
</dbReference>
<evidence type="ECO:0000256" key="1">
    <source>
        <dbReference type="ARBA" id="ARBA00022448"/>
    </source>
</evidence>
<gene>
    <name evidence="7" type="primary">SEC8</name>
    <name evidence="7" type="ORF">FIM1_933</name>
</gene>
<dbReference type="PANTHER" id="PTHR14146">
    <property type="entry name" value="EXOCYST COMPLEX COMPONENT 4"/>
    <property type="match status" value="1"/>
</dbReference>
<feature type="domain" description="Exocyst complex component Sec8 middle helical bundle" evidence="6">
    <location>
        <begin position="303"/>
        <end position="546"/>
    </location>
</feature>